<proteinExistence type="predicted"/>
<gene>
    <name evidence="2" type="ORF">GPUH_LOCUS23929</name>
</gene>
<protein>
    <submittedName>
        <fullName evidence="4">Transposase</fullName>
    </submittedName>
</protein>
<keyword evidence="1" id="KW-0175">Coiled coil</keyword>
<dbReference type="WBParaSite" id="GPUH_0002395901-mRNA-1">
    <property type="protein sequence ID" value="GPUH_0002395901-mRNA-1"/>
    <property type="gene ID" value="GPUH_0002395901"/>
</dbReference>
<accession>A0A183ESI8</accession>
<keyword evidence="3" id="KW-1185">Reference proteome</keyword>
<feature type="coiled-coil region" evidence="1">
    <location>
        <begin position="18"/>
        <end position="52"/>
    </location>
</feature>
<evidence type="ECO:0000313" key="2">
    <source>
        <dbReference type="EMBL" id="VDN42161.1"/>
    </source>
</evidence>
<evidence type="ECO:0000313" key="3">
    <source>
        <dbReference type="Proteomes" id="UP000271098"/>
    </source>
</evidence>
<evidence type="ECO:0000256" key="1">
    <source>
        <dbReference type="SAM" id="Coils"/>
    </source>
</evidence>
<reference evidence="4" key="1">
    <citation type="submission" date="2016-06" db="UniProtKB">
        <authorList>
            <consortium name="WormBaseParasite"/>
        </authorList>
    </citation>
    <scope>IDENTIFICATION</scope>
</reference>
<sequence length="128" mass="14747">MKAATSAPSRGSKLSAELTQLDTEIGSIEAEIRSLKRRKQALLERKAQIERRITERNVENESSVGIWDSDSFEWTNKCRRVLSDVFKLSDFPPLQRLFSGISIIFGFSRNYPIHQQIIQVIFFRNLGM</sequence>
<dbReference type="Proteomes" id="UP000271098">
    <property type="component" value="Unassembled WGS sequence"/>
</dbReference>
<organism evidence="4">
    <name type="scientific">Gongylonema pulchrum</name>
    <dbReference type="NCBI Taxonomy" id="637853"/>
    <lineage>
        <taxon>Eukaryota</taxon>
        <taxon>Metazoa</taxon>
        <taxon>Ecdysozoa</taxon>
        <taxon>Nematoda</taxon>
        <taxon>Chromadorea</taxon>
        <taxon>Rhabditida</taxon>
        <taxon>Spirurina</taxon>
        <taxon>Spiruromorpha</taxon>
        <taxon>Spiruroidea</taxon>
        <taxon>Gongylonematidae</taxon>
        <taxon>Gongylonema</taxon>
    </lineage>
</organism>
<reference evidence="2 3" key="2">
    <citation type="submission" date="2018-11" db="EMBL/GenBank/DDBJ databases">
        <authorList>
            <consortium name="Pathogen Informatics"/>
        </authorList>
    </citation>
    <scope>NUCLEOTIDE SEQUENCE [LARGE SCALE GENOMIC DNA]</scope>
</reference>
<dbReference type="EMBL" id="UYRT01099458">
    <property type="protein sequence ID" value="VDN42161.1"/>
    <property type="molecule type" value="Genomic_DNA"/>
</dbReference>
<name>A0A183ESI8_9BILA</name>
<evidence type="ECO:0000313" key="4">
    <source>
        <dbReference type="WBParaSite" id="GPUH_0002395901-mRNA-1"/>
    </source>
</evidence>
<dbReference type="AlphaFoldDB" id="A0A183ESI8"/>